<name>A0A1Y1V0K4_9FUNG</name>
<dbReference type="OrthoDB" id="300289at2759"/>
<dbReference type="GO" id="GO:0005829">
    <property type="term" value="C:cytosol"/>
    <property type="evidence" value="ECO:0007669"/>
    <property type="project" value="TreeGrafter"/>
</dbReference>
<evidence type="ECO:0000313" key="3">
    <source>
        <dbReference type="Proteomes" id="UP000193719"/>
    </source>
</evidence>
<protein>
    <recommendedName>
        <fullName evidence="1">VPS9 domain-containing protein</fullName>
    </recommendedName>
</protein>
<gene>
    <name evidence="2" type="ORF">BCR36DRAFT_303195</name>
</gene>
<dbReference type="STRING" id="1754191.A0A1Y1V0K4"/>
<dbReference type="Pfam" id="PF02204">
    <property type="entry name" value="VPS9"/>
    <property type="match status" value="1"/>
</dbReference>
<dbReference type="InterPro" id="IPR041545">
    <property type="entry name" value="DUF5601"/>
</dbReference>
<dbReference type="Pfam" id="PF18151">
    <property type="entry name" value="DUF5601"/>
    <property type="match status" value="1"/>
</dbReference>
<comment type="caution">
    <text evidence="2">The sequence shown here is derived from an EMBL/GenBank/DDBJ whole genome shotgun (WGS) entry which is preliminary data.</text>
</comment>
<dbReference type="Proteomes" id="UP000193719">
    <property type="component" value="Unassembled WGS sequence"/>
</dbReference>
<dbReference type="GO" id="GO:0030139">
    <property type="term" value="C:endocytic vesicle"/>
    <property type="evidence" value="ECO:0007669"/>
    <property type="project" value="TreeGrafter"/>
</dbReference>
<reference evidence="2 3" key="2">
    <citation type="submission" date="2016-08" db="EMBL/GenBank/DDBJ databases">
        <title>Pervasive Adenine N6-methylation of Active Genes in Fungi.</title>
        <authorList>
            <consortium name="DOE Joint Genome Institute"/>
            <person name="Mondo S.J."/>
            <person name="Dannebaum R.O."/>
            <person name="Kuo R.C."/>
            <person name="Labutti K."/>
            <person name="Haridas S."/>
            <person name="Kuo A."/>
            <person name="Salamov A."/>
            <person name="Ahrendt S.R."/>
            <person name="Lipzen A."/>
            <person name="Sullivan W."/>
            <person name="Andreopoulos W.B."/>
            <person name="Clum A."/>
            <person name="Lindquist E."/>
            <person name="Daum C."/>
            <person name="Ramamoorthy G.K."/>
            <person name="Gryganskyi A."/>
            <person name="Culley D."/>
            <person name="Magnuson J.K."/>
            <person name="James T.Y."/>
            <person name="O'Malley M.A."/>
            <person name="Stajich J.E."/>
            <person name="Spatafora J.W."/>
            <person name="Visel A."/>
            <person name="Grigoriev I.V."/>
        </authorList>
    </citation>
    <scope>NUCLEOTIDE SEQUENCE [LARGE SCALE GENOMIC DNA]</scope>
    <source>
        <strain evidence="3">finn</strain>
    </source>
</reference>
<dbReference type="PROSITE" id="PS51205">
    <property type="entry name" value="VPS9"/>
    <property type="match status" value="1"/>
</dbReference>
<dbReference type="GO" id="GO:0031267">
    <property type="term" value="F:small GTPase binding"/>
    <property type="evidence" value="ECO:0007669"/>
    <property type="project" value="TreeGrafter"/>
</dbReference>
<evidence type="ECO:0000259" key="1">
    <source>
        <dbReference type="PROSITE" id="PS51205"/>
    </source>
</evidence>
<dbReference type="GO" id="GO:0016192">
    <property type="term" value="P:vesicle-mediated transport"/>
    <property type="evidence" value="ECO:0007669"/>
    <property type="project" value="InterPro"/>
</dbReference>
<dbReference type="InterPro" id="IPR045046">
    <property type="entry name" value="Vps9-like"/>
</dbReference>
<dbReference type="InterPro" id="IPR003123">
    <property type="entry name" value="VPS9"/>
</dbReference>
<dbReference type="PANTHER" id="PTHR23101">
    <property type="entry name" value="RAB GDP/GTP EXCHANGE FACTOR"/>
    <property type="match status" value="1"/>
</dbReference>
<evidence type="ECO:0000313" key="2">
    <source>
        <dbReference type="EMBL" id="ORX43809.1"/>
    </source>
</evidence>
<dbReference type="InterPro" id="IPR037191">
    <property type="entry name" value="VPS9_dom_sf"/>
</dbReference>
<dbReference type="Gene3D" id="1.20.1050.80">
    <property type="entry name" value="VPS9 domain"/>
    <property type="match status" value="1"/>
</dbReference>
<accession>A0A1Y1V0K4</accession>
<keyword evidence="3" id="KW-1185">Reference proteome</keyword>
<dbReference type="SUPFAM" id="SSF109993">
    <property type="entry name" value="VPS9 domain"/>
    <property type="match status" value="1"/>
</dbReference>
<feature type="domain" description="VPS9" evidence="1">
    <location>
        <begin position="247"/>
        <end position="386"/>
    </location>
</feature>
<dbReference type="AlphaFoldDB" id="A0A1Y1V0K4"/>
<dbReference type="GO" id="GO:0005085">
    <property type="term" value="F:guanyl-nucleotide exchange factor activity"/>
    <property type="evidence" value="ECO:0007669"/>
    <property type="project" value="InterPro"/>
</dbReference>
<dbReference type="Gene3D" id="1.10.246.120">
    <property type="match status" value="1"/>
</dbReference>
<reference evidence="2 3" key="1">
    <citation type="submission" date="2016-08" db="EMBL/GenBank/DDBJ databases">
        <title>Genomes of anaerobic fungi encode conserved fungal cellulosomes for biomass hydrolysis.</title>
        <authorList>
            <consortium name="DOE Joint Genome Institute"/>
            <person name="Haitjema C.H."/>
            <person name="Gilmore S.P."/>
            <person name="Henske J.K."/>
            <person name="Solomon K.V."/>
            <person name="De Groot R."/>
            <person name="Kuo A."/>
            <person name="Mondo S.J."/>
            <person name="Salamov A.A."/>
            <person name="Labutti K."/>
            <person name="Zhao Z."/>
            <person name="Chiniquy J."/>
            <person name="Barry K."/>
            <person name="Brewer H.M."/>
            <person name="Purvine S.O."/>
            <person name="Wright A.T."/>
            <person name="Boxma B."/>
            <person name="Van Alen T."/>
            <person name="Hackstein J.H."/>
            <person name="Baker S.E."/>
            <person name="Grigoriev I.V."/>
            <person name="O'Malley M.A."/>
        </authorList>
    </citation>
    <scope>NUCLEOTIDE SEQUENCE [LARGE SCALE GENOMIC DNA]</scope>
    <source>
        <strain evidence="3">finn</strain>
    </source>
</reference>
<organism evidence="2 3">
    <name type="scientific">Piromyces finnis</name>
    <dbReference type="NCBI Taxonomy" id="1754191"/>
    <lineage>
        <taxon>Eukaryota</taxon>
        <taxon>Fungi</taxon>
        <taxon>Fungi incertae sedis</taxon>
        <taxon>Chytridiomycota</taxon>
        <taxon>Chytridiomycota incertae sedis</taxon>
        <taxon>Neocallimastigomycetes</taxon>
        <taxon>Neocallimastigales</taxon>
        <taxon>Neocallimastigaceae</taxon>
        <taxon>Piromyces</taxon>
    </lineage>
</organism>
<dbReference type="PANTHER" id="PTHR23101:SF25">
    <property type="entry name" value="GTPASE-ACTIVATING PROTEIN AND VPS9 DOMAIN-CONTAINING PROTEIN 1"/>
    <property type="match status" value="1"/>
</dbReference>
<sequence>MSNSNNNQNHKDVEVDGITSSQVDSDYMIALLAQQQELEMSGNPMMNPNDIENFAKSFREYQERNKNVTTDKIDKGSNDCENDEEIARLMQENYIREQEMYNILGRNGQPIYSTPIQNNNNSNKINENLRNYHTSELQRQYHERYVKEKLSHEYFRNKLNSKEAMPIKKQLRDFYIDFEQKTKNSFSNPEEQSQYLREFLNNLSRSLIENPLWINSEREEQENAIIEMEKLITKKLFDITFGPSEDLARDTLLSHKILMHSWVEPRHFDLPDFDFHIFEKAGNELNKMNLYRFYIDKIICVVNCIKLIEYAYRKNISDEPLPNDKLLSLIILIILKTNPKKLISNIQYIVRYVNPNFFSIGIYEFSLTSIWGAITYIEKISQTSLTITSEEYDA</sequence>
<dbReference type="EMBL" id="MCFH01000050">
    <property type="protein sequence ID" value="ORX43809.1"/>
    <property type="molecule type" value="Genomic_DNA"/>
</dbReference>
<dbReference type="SMART" id="SM00167">
    <property type="entry name" value="VPS9"/>
    <property type="match status" value="1"/>
</dbReference>
<proteinExistence type="predicted"/>